<proteinExistence type="inferred from homology"/>
<reference evidence="7" key="4">
    <citation type="submission" date="2019-03" db="UniProtKB">
        <authorList>
            <consortium name="EnsemblPlants"/>
        </authorList>
    </citation>
    <scope>IDENTIFICATION</scope>
</reference>
<comment type="similarity">
    <text evidence="2">Belongs to the Nudix hydrolase family. CPSF5 subfamily.</text>
</comment>
<dbReference type="EnsemblPlants" id="AET7Gv20817300.5">
    <property type="protein sequence ID" value="AET7Gv20817300.5"/>
    <property type="gene ID" value="AET7Gv20817300"/>
</dbReference>
<evidence type="ECO:0000256" key="4">
    <source>
        <dbReference type="ARBA" id="ARBA00022884"/>
    </source>
</evidence>
<dbReference type="Gramene" id="AET7Gv20817300.5">
    <property type="protein sequence ID" value="AET7Gv20817300.5"/>
    <property type="gene ID" value="AET7Gv20817300"/>
</dbReference>
<reference evidence="8" key="2">
    <citation type="journal article" date="2017" name="Nat. Plants">
        <title>The Aegilops tauschii genome reveals multiple impacts of transposons.</title>
        <authorList>
            <person name="Zhao G."/>
            <person name="Zou C."/>
            <person name="Li K."/>
            <person name="Wang K."/>
            <person name="Li T."/>
            <person name="Gao L."/>
            <person name="Zhang X."/>
            <person name="Wang H."/>
            <person name="Yang Z."/>
            <person name="Liu X."/>
            <person name="Jiang W."/>
            <person name="Mao L."/>
            <person name="Kong X."/>
            <person name="Jiao Y."/>
            <person name="Jia J."/>
        </authorList>
    </citation>
    <scope>NUCLEOTIDE SEQUENCE [LARGE SCALE GENOMIC DNA]</scope>
    <source>
        <strain evidence="8">cv. AL8/78</strain>
    </source>
</reference>
<dbReference type="GO" id="GO:0031124">
    <property type="term" value="P:mRNA 3'-end processing"/>
    <property type="evidence" value="ECO:0007669"/>
    <property type="project" value="InterPro"/>
</dbReference>
<evidence type="ECO:0008006" key="9">
    <source>
        <dbReference type="Google" id="ProtNLM"/>
    </source>
</evidence>
<accession>A0A453S4Y9</accession>
<dbReference type="GO" id="GO:0003729">
    <property type="term" value="F:mRNA binding"/>
    <property type="evidence" value="ECO:0007669"/>
    <property type="project" value="InterPro"/>
</dbReference>
<dbReference type="Proteomes" id="UP000015105">
    <property type="component" value="Chromosome 7D"/>
</dbReference>
<keyword evidence="8" id="KW-1185">Reference proteome</keyword>
<sequence length="280" mass="31493">DVPTKCGRATWPGPILPRHVPDLALFPLAFLLPPTGQNPEESTKPKIQAPYPAYRRPRLLRCVGERVDMGLEMAPVEEERSPEQPELQIYPLCRYYFGARDARPCAGETAADRALRLKANFAARGLRTCVHGVLLVELSGHPHVLLLQVRNSSFLLPGGRLRPAEQDVQGLKRKLSSKLAAADRNGDHHWQIGECIGMWWRSEFEARPFPYPPPNTRAPKECVKLFLVRLPMARQFVVPRNLKLLAVPLSQIHDNPQVYGPIISGVPNLLSKFSFNLVRD</sequence>
<evidence type="ECO:0000256" key="3">
    <source>
        <dbReference type="ARBA" id="ARBA00022664"/>
    </source>
</evidence>
<reference evidence="8" key="1">
    <citation type="journal article" date="2014" name="Science">
        <title>Ancient hybridizations among the ancestral genomes of bread wheat.</title>
        <authorList>
            <consortium name="International Wheat Genome Sequencing Consortium,"/>
            <person name="Marcussen T."/>
            <person name="Sandve S.R."/>
            <person name="Heier L."/>
            <person name="Spannagl M."/>
            <person name="Pfeifer M."/>
            <person name="Jakobsen K.S."/>
            <person name="Wulff B.B."/>
            <person name="Steuernagel B."/>
            <person name="Mayer K.F."/>
            <person name="Olsen O.A."/>
        </authorList>
    </citation>
    <scope>NUCLEOTIDE SEQUENCE [LARGE SCALE GENOMIC DNA]</scope>
    <source>
        <strain evidence="8">cv. AL8/78</strain>
    </source>
</reference>
<dbReference type="InterPro" id="IPR016706">
    <property type="entry name" value="Cleav_polyA_spec_factor_su5"/>
</dbReference>
<evidence type="ECO:0000313" key="8">
    <source>
        <dbReference type="Proteomes" id="UP000015105"/>
    </source>
</evidence>
<keyword evidence="4" id="KW-0694">RNA-binding</keyword>
<evidence type="ECO:0000256" key="6">
    <source>
        <dbReference type="ARBA" id="ARBA00054854"/>
    </source>
</evidence>
<comment type="subcellular location">
    <subcellularLocation>
        <location evidence="1">Nucleus</location>
    </subcellularLocation>
</comment>
<keyword evidence="3" id="KW-0507">mRNA processing</keyword>
<reference evidence="7" key="3">
    <citation type="journal article" date="2017" name="Nature">
        <title>Genome sequence of the progenitor of the wheat D genome Aegilops tauschii.</title>
        <authorList>
            <person name="Luo M.C."/>
            <person name="Gu Y.Q."/>
            <person name="Puiu D."/>
            <person name="Wang H."/>
            <person name="Twardziok S.O."/>
            <person name="Deal K.R."/>
            <person name="Huo N."/>
            <person name="Zhu T."/>
            <person name="Wang L."/>
            <person name="Wang Y."/>
            <person name="McGuire P.E."/>
            <person name="Liu S."/>
            <person name="Long H."/>
            <person name="Ramasamy R.K."/>
            <person name="Rodriguez J.C."/>
            <person name="Van S.L."/>
            <person name="Yuan L."/>
            <person name="Wang Z."/>
            <person name="Xia Z."/>
            <person name="Xiao L."/>
            <person name="Anderson O.D."/>
            <person name="Ouyang S."/>
            <person name="Liang Y."/>
            <person name="Zimin A.V."/>
            <person name="Pertea G."/>
            <person name="Qi P."/>
            <person name="Bennetzen J.L."/>
            <person name="Dai X."/>
            <person name="Dawson M.W."/>
            <person name="Muller H.G."/>
            <person name="Kugler K."/>
            <person name="Rivarola-Duarte L."/>
            <person name="Spannagl M."/>
            <person name="Mayer K.F.X."/>
            <person name="Lu F.H."/>
            <person name="Bevan M.W."/>
            <person name="Leroy P."/>
            <person name="Li P."/>
            <person name="You F.M."/>
            <person name="Sun Q."/>
            <person name="Liu Z."/>
            <person name="Lyons E."/>
            <person name="Wicker T."/>
            <person name="Salzberg S.L."/>
            <person name="Devos K.M."/>
            <person name="Dvorak J."/>
        </authorList>
    </citation>
    <scope>NUCLEOTIDE SEQUENCE [LARGE SCALE GENOMIC DNA]</scope>
    <source>
        <strain evidence="7">cv. AL8/78</strain>
    </source>
</reference>
<comment type="function">
    <text evidence="6">Component of the cleavage factor Im (CFIm) complex that plays a key role in pre-mRNA 3'-processing. Involved in association with CPSF6 or CPSF7 in pre-MRNA 3'-end poly(A) site cleavage and poly(A) addition. NUDT21/CPSF5 binds to cleavage and polyadenylation RNA substrates. The homodimer mediates simultaneous sequence-specific recognition of two 5'-UGUA-3' elements within the pre-mRNA. Binds to, but does not hydrolyze mono- and di-adenosine nucleotides. May have a role in mRNA export.</text>
</comment>
<keyword evidence="5" id="KW-0539">Nucleus</keyword>
<dbReference type="Pfam" id="PF13869">
    <property type="entry name" value="NUDIX_2"/>
    <property type="match status" value="1"/>
</dbReference>
<dbReference type="CDD" id="cd18871">
    <property type="entry name" value="NUDIX_Cfim25_Nudt21"/>
    <property type="match status" value="1"/>
</dbReference>
<dbReference type="PANTHER" id="PTHR13047">
    <property type="entry name" value="PRE-MRNA CLEAVAGE FACTOR IM, 25KD SUBUNIT"/>
    <property type="match status" value="1"/>
</dbReference>
<reference evidence="7" key="5">
    <citation type="journal article" date="2021" name="G3 (Bethesda)">
        <title>Aegilops tauschii genome assembly Aet v5.0 features greater sequence contiguity and improved annotation.</title>
        <authorList>
            <person name="Wang L."/>
            <person name="Zhu T."/>
            <person name="Rodriguez J.C."/>
            <person name="Deal K.R."/>
            <person name="Dubcovsky J."/>
            <person name="McGuire P.E."/>
            <person name="Lux T."/>
            <person name="Spannagl M."/>
            <person name="Mayer K.F.X."/>
            <person name="Baldrich P."/>
            <person name="Meyers B.C."/>
            <person name="Huo N."/>
            <person name="Gu Y.Q."/>
            <person name="Zhou H."/>
            <person name="Devos K.M."/>
            <person name="Bennetzen J.L."/>
            <person name="Unver T."/>
            <person name="Budak H."/>
            <person name="Gulick P.J."/>
            <person name="Galiba G."/>
            <person name="Kalapos B."/>
            <person name="Nelson D.R."/>
            <person name="Li P."/>
            <person name="You F.M."/>
            <person name="Luo M.C."/>
            <person name="Dvorak J."/>
        </authorList>
    </citation>
    <scope>NUCLEOTIDE SEQUENCE [LARGE SCALE GENOMIC DNA]</scope>
    <source>
        <strain evidence="7">cv. AL8/78</strain>
    </source>
</reference>
<evidence type="ECO:0000313" key="7">
    <source>
        <dbReference type="EnsemblPlants" id="AET7Gv20817300.5"/>
    </source>
</evidence>
<dbReference type="FunFam" id="3.90.79.10:FF:000020">
    <property type="entry name" value="Pre-mRNA cleavage factor Im subunit 2"/>
    <property type="match status" value="1"/>
</dbReference>
<evidence type="ECO:0000256" key="1">
    <source>
        <dbReference type="ARBA" id="ARBA00004123"/>
    </source>
</evidence>
<organism evidence="7 8">
    <name type="scientific">Aegilops tauschii subsp. strangulata</name>
    <name type="common">Goatgrass</name>
    <dbReference type="NCBI Taxonomy" id="200361"/>
    <lineage>
        <taxon>Eukaryota</taxon>
        <taxon>Viridiplantae</taxon>
        <taxon>Streptophyta</taxon>
        <taxon>Embryophyta</taxon>
        <taxon>Tracheophyta</taxon>
        <taxon>Spermatophyta</taxon>
        <taxon>Magnoliopsida</taxon>
        <taxon>Liliopsida</taxon>
        <taxon>Poales</taxon>
        <taxon>Poaceae</taxon>
        <taxon>BOP clade</taxon>
        <taxon>Pooideae</taxon>
        <taxon>Triticodae</taxon>
        <taxon>Triticeae</taxon>
        <taxon>Triticinae</taxon>
        <taxon>Aegilops</taxon>
    </lineage>
</organism>
<protein>
    <recommendedName>
        <fullName evidence="9">Pre-mRNA cleavage factor Im 25 kDa subunit</fullName>
    </recommendedName>
</protein>
<evidence type="ECO:0000256" key="2">
    <source>
        <dbReference type="ARBA" id="ARBA00009710"/>
    </source>
</evidence>
<name>A0A453S4Y9_AEGTS</name>
<dbReference type="Gene3D" id="3.90.79.10">
    <property type="entry name" value="Nucleoside Triphosphate Pyrophosphohydrolase"/>
    <property type="match status" value="1"/>
</dbReference>
<dbReference type="STRING" id="200361.A0A453S4Y9"/>
<evidence type="ECO:0000256" key="5">
    <source>
        <dbReference type="ARBA" id="ARBA00023242"/>
    </source>
</evidence>
<dbReference type="AlphaFoldDB" id="A0A453S4Y9"/>
<dbReference type="GO" id="GO:0005849">
    <property type="term" value="C:mRNA cleavage factor complex"/>
    <property type="evidence" value="ECO:0007669"/>
    <property type="project" value="InterPro"/>
</dbReference>